<dbReference type="STRING" id="1121013.GCA_000426365_00935"/>
<dbReference type="EMBL" id="AWXU01000035">
    <property type="protein sequence ID" value="KFN49481.1"/>
    <property type="molecule type" value="Genomic_DNA"/>
</dbReference>
<evidence type="ECO:0000313" key="3">
    <source>
        <dbReference type="Proteomes" id="UP000029391"/>
    </source>
</evidence>
<proteinExistence type="predicted"/>
<sequence length="244" mass="25539">MSTPRAAVLLLSPLALSTAVAGATVAAPAAAPGLEDRATWALCLSGEGCRLCKTTLTHAQADAVLGSMGLIQGNPGHTVVTMRRKDGEWTWYYDVRRGPAELNEYFGGSGDPGIGQCPSLPGDIEPRDGHWTIANAAPAATGCPAGVAGQVAAVQMLKSGPVVFARPFRAGSALPDPAVSWVQVAPNRHRGHFAPAGQTAMQARYEFEVVSEEAMRGTLTVFVAIPGQPQCRIETPFTYTRTGD</sequence>
<name>A0A091BCP0_9GAMM</name>
<dbReference type="Proteomes" id="UP000029391">
    <property type="component" value="Unassembled WGS sequence"/>
</dbReference>
<keyword evidence="3" id="KW-1185">Reference proteome</keyword>
<organism evidence="2 3">
    <name type="scientific">Arenimonas composti TR7-09 = DSM 18010</name>
    <dbReference type="NCBI Taxonomy" id="1121013"/>
    <lineage>
        <taxon>Bacteria</taxon>
        <taxon>Pseudomonadati</taxon>
        <taxon>Pseudomonadota</taxon>
        <taxon>Gammaproteobacteria</taxon>
        <taxon>Lysobacterales</taxon>
        <taxon>Lysobacteraceae</taxon>
        <taxon>Arenimonas</taxon>
    </lineage>
</organism>
<dbReference type="eggNOG" id="ENOG5034BI2">
    <property type="taxonomic scope" value="Bacteria"/>
</dbReference>
<feature type="signal peptide" evidence="1">
    <location>
        <begin position="1"/>
        <end position="21"/>
    </location>
</feature>
<evidence type="ECO:0000313" key="2">
    <source>
        <dbReference type="EMBL" id="KFN49481.1"/>
    </source>
</evidence>
<gene>
    <name evidence="2" type="ORF">P873_10940</name>
</gene>
<dbReference type="AlphaFoldDB" id="A0A091BCP0"/>
<comment type="caution">
    <text evidence="2">The sequence shown here is derived from an EMBL/GenBank/DDBJ whole genome shotgun (WGS) entry which is preliminary data.</text>
</comment>
<dbReference type="OrthoDB" id="941017at2"/>
<dbReference type="RefSeq" id="WP_026816364.1">
    <property type="nucleotide sequence ID" value="NZ_AUFF01000002.1"/>
</dbReference>
<reference evidence="2 3" key="1">
    <citation type="submission" date="2013-09" db="EMBL/GenBank/DDBJ databases">
        <title>Genome sequencing of Arenimonas composti.</title>
        <authorList>
            <person name="Chen F."/>
            <person name="Wang G."/>
        </authorList>
    </citation>
    <scope>NUCLEOTIDE SEQUENCE [LARGE SCALE GENOMIC DNA]</scope>
    <source>
        <strain evidence="2 3">TR7-09</strain>
    </source>
</reference>
<keyword evidence="1" id="KW-0732">Signal</keyword>
<accession>A0A091BCP0</accession>
<feature type="chain" id="PRO_5001869596" evidence="1">
    <location>
        <begin position="22"/>
        <end position="244"/>
    </location>
</feature>
<protein>
    <submittedName>
        <fullName evidence="2">Uncharacterized protein</fullName>
    </submittedName>
</protein>
<evidence type="ECO:0000256" key="1">
    <source>
        <dbReference type="SAM" id="SignalP"/>
    </source>
</evidence>